<dbReference type="RefSeq" id="XP_033784533.1">
    <property type="nucleotide sequence ID" value="XM_033928642.1"/>
</dbReference>
<keyword evidence="4 10" id="KW-1133">Transmembrane helix</keyword>
<dbReference type="CTD" id="10894"/>
<dbReference type="PANTHER" id="PTHR10225:SF2">
    <property type="entry name" value="LYMPHATIC VESSEL ENDOTHELIAL HYALURONIC ACID RECEPTOR 1"/>
    <property type="match status" value="1"/>
</dbReference>
<dbReference type="PANTHER" id="PTHR10225">
    <property type="entry name" value="HYALURONAN RECEPTOR"/>
    <property type="match status" value="1"/>
</dbReference>
<dbReference type="Gene3D" id="3.10.100.10">
    <property type="entry name" value="Mannose-Binding Protein A, subunit A"/>
    <property type="match status" value="1"/>
</dbReference>
<evidence type="ECO:0000256" key="5">
    <source>
        <dbReference type="ARBA" id="ARBA00023136"/>
    </source>
</evidence>
<feature type="transmembrane region" description="Helical" evidence="10">
    <location>
        <begin position="222"/>
        <end position="250"/>
    </location>
</feature>
<evidence type="ECO:0000256" key="7">
    <source>
        <dbReference type="ARBA" id="ARBA00023170"/>
    </source>
</evidence>
<feature type="domain" description="Link" evidence="12">
    <location>
        <begin position="37"/>
        <end position="127"/>
    </location>
</feature>
<keyword evidence="3 11" id="KW-0732">Signal</keyword>
<evidence type="ECO:0000256" key="8">
    <source>
        <dbReference type="ARBA" id="ARBA00023180"/>
    </source>
</evidence>
<gene>
    <name evidence="14" type="primary">LYVE1</name>
</gene>
<dbReference type="OrthoDB" id="8952307at2759"/>
<dbReference type="FunCoup" id="A0A6P8QBB0">
    <property type="interactions" value="105"/>
</dbReference>
<dbReference type="GO" id="GO:0004888">
    <property type="term" value="F:transmembrane signaling receptor activity"/>
    <property type="evidence" value="ECO:0007669"/>
    <property type="project" value="TreeGrafter"/>
</dbReference>
<evidence type="ECO:0000256" key="6">
    <source>
        <dbReference type="ARBA" id="ARBA00023157"/>
    </source>
</evidence>
<keyword evidence="13" id="KW-1185">Reference proteome</keyword>
<keyword evidence="5 10" id="KW-0472">Membrane</keyword>
<dbReference type="SMART" id="SM00445">
    <property type="entry name" value="LINK"/>
    <property type="match status" value="1"/>
</dbReference>
<evidence type="ECO:0000256" key="10">
    <source>
        <dbReference type="SAM" id="Phobius"/>
    </source>
</evidence>
<evidence type="ECO:0000256" key="3">
    <source>
        <dbReference type="ARBA" id="ARBA00022729"/>
    </source>
</evidence>
<evidence type="ECO:0000256" key="9">
    <source>
        <dbReference type="PROSITE-ProRule" id="PRU00323"/>
    </source>
</evidence>
<feature type="chain" id="PRO_5028334927" evidence="11">
    <location>
        <begin position="19"/>
        <end position="312"/>
    </location>
</feature>
<dbReference type="GO" id="GO:0005540">
    <property type="term" value="F:hyaluronic acid binding"/>
    <property type="evidence" value="ECO:0007669"/>
    <property type="project" value="InterPro"/>
</dbReference>
<organism evidence="13 14">
    <name type="scientific">Geotrypetes seraphini</name>
    <name type="common">Gaboon caecilian</name>
    <name type="synonym">Caecilia seraphini</name>
    <dbReference type="NCBI Taxonomy" id="260995"/>
    <lineage>
        <taxon>Eukaryota</taxon>
        <taxon>Metazoa</taxon>
        <taxon>Chordata</taxon>
        <taxon>Craniata</taxon>
        <taxon>Vertebrata</taxon>
        <taxon>Euteleostomi</taxon>
        <taxon>Amphibia</taxon>
        <taxon>Gymnophiona</taxon>
        <taxon>Geotrypetes</taxon>
    </lineage>
</organism>
<dbReference type="GeneID" id="117352273"/>
<comment type="subcellular location">
    <subcellularLocation>
        <location evidence="1">Membrane</location>
        <topology evidence="1">Single-pass membrane protein</topology>
    </subcellularLocation>
</comment>
<dbReference type="KEGG" id="gsh:117352273"/>
<accession>A0A6P8QBB0</accession>
<reference evidence="14" key="1">
    <citation type="submission" date="2025-08" db="UniProtKB">
        <authorList>
            <consortium name="RefSeq"/>
        </authorList>
    </citation>
    <scope>IDENTIFICATION</scope>
</reference>
<dbReference type="InterPro" id="IPR043210">
    <property type="entry name" value="CD44_antigen-like"/>
</dbReference>
<name>A0A6P8QBB0_GEOSA</name>
<evidence type="ECO:0000256" key="2">
    <source>
        <dbReference type="ARBA" id="ARBA00022692"/>
    </source>
</evidence>
<evidence type="ECO:0000313" key="13">
    <source>
        <dbReference type="Proteomes" id="UP000515159"/>
    </source>
</evidence>
<dbReference type="GO" id="GO:0007155">
    <property type="term" value="P:cell adhesion"/>
    <property type="evidence" value="ECO:0007669"/>
    <property type="project" value="InterPro"/>
</dbReference>
<protein>
    <submittedName>
        <fullName evidence="14">Lymphatic vessel endothelial hyaluronic acid receptor 1</fullName>
    </submittedName>
</protein>
<dbReference type="GO" id="GO:0005886">
    <property type="term" value="C:plasma membrane"/>
    <property type="evidence" value="ECO:0007669"/>
    <property type="project" value="TreeGrafter"/>
</dbReference>
<dbReference type="InterPro" id="IPR000538">
    <property type="entry name" value="Link_dom"/>
</dbReference>
<feature type="signal peptide" evidence="11">
    <location>
        <begin position="1"/>
        <end position="18"/>
    </location>
</feature>
<evidence type="ECO:0000259" key="12">
    <source>
        <dbReference type="PROSITE" id="PS50963"/>
    </source>
</evidence>
<feature type="disulfide bond" evidence="9">
    <location>
        <begin position="82"/>
        <end position="103"/>
    </location>
</feature>
<evidence type="ECO:0000256" key="11">
    <source>
        <dbReference type="SAM" id="SignalP"/>
    </source>
</evidence>
<dbReference type="Pfam" id="PF00193">
    <property type="entry name" value="Xlink"/>
    <property type="match status" value="1"/>
</dbReference>
<keyword evidence="2 10" id="KW-0812">Transmembrane</keyword>
<dbReference type="PROSITE" id="PS50963">
    <property type="entry name" value="LINK_2"/>
    <property type="match status" value="1"/>
</dbReference>
<dbReference type="InterPro" id="IPR016186">
    <property type="entry name" value="C-type_lectin-like/link_sf"/>
</dbReference>
<dbReference type="AlphaFoldDB" id="A0A6P8QBB0"/>
<keyword evidence="6 9" id="KW-1015">Disulfide bond</keyword>
<dbReference type="InParanoid" id="A0A6P8QBB0"/>
<sequence length="312" mass="34117">MGFCLGTTLVLVMMMVDASQTLFSLKDLDIPKCRIAGISLIKVNETYLFNHTVAEDICNVLGLSMANSLQITKANHFGYETCSYGWVSDRVGIISRIQPNTKCGQNKTGIVRWRADISKSFHTYCFNSSDTWINSCKPDSTTTAGTSPLTNSASTWAKASATPKSASSDTFTIFQILKPAVTKYIHSNNSAIQFTTESPLPTERTTAETGEGKTDTLISSNVIFGGLPTALLVLALIFFIAAVVLAVCYIRKYMETVSFSSKKEPKEDIETKVFKETRTGDNVANKEHKNGNAVENIENKPATTVRCVEAEV</sequence>
<keyword evidence="7 14" id="KW-0675">Receptor</keyword>
<comment type="caution">
    <text evidence="9">Lacks conserved residue(s) required for the propagation of feature annotation.</text>
</comment>
<dbReference type="Proteomes" id="UP000515159">
    <property type="component" value="Chromosome 19"/>
</dbReference>
<keyword evidence="8" id="KW-0325">Glycoprotein</keyword>
<evidence type="ECO:0000256" key="1">
    <source>
        <dbReference type="ARBA" id="ARBA00004167"/>
    </source>
</evidence>
<evidence type="ECO:0000256" key="4">
    <source>
        <dbReference type="ARBA" id="ARBA00022989"/>
    </source>
</evidence>
<evidence type="ECO:0000313" key="14">
    <source>
        <dbReference type="RefSeq" id="XP_033784533.1"/>
    </source>
</evidence>
<dbReference type="SUPFAM" id="SSF56436">
    <property type="entry name" value="C-type lectin-like"/>
    <property type="match status" value="1"/>
</dbReference>
<dbReference type="InterPro" id="IPR016187">
    <property type="entry name" value="CTDL_fold"/>
</dbReference>
<proteinExistence type="predicted"/>